<feature type="non-terminal residue" evidence="2">
    <location>
        <position position="91"/>
    </location>
</feature>
<dbReference type="InterPro" id="IPR048792">
    <property type="entry name" value="CarD_C"/>
</dbReference>
<proteinExistence type="predicted"/>
<sequence length="91" mass="10658">EEIGIRKPISEKSIIKIFRFMQNGIVEVTMNWKGRFKEHTNLMKTGAMYDMALVLKSLYYLNLIKPLSFREKKMMERAKDLIVSEISEVSA</sequence>
<feature type="domain" description="CarD C-terminal" evidence="1">
    <location>
        <begin position="16"/>
        <end position="89"/>
    </location>
</feature>
<evidence type="ECO:0000259" key="1">
    <source>
        <dbReference type="Pfam" id="PF21095"/>
    </source>
</evidence>
<reference evidence="2" key="1">
    <citation type="journal article" date="2014" name="Front. Microbiol.">
        <title>High frequency of phylogenetically diverse reductive dehalogenase-homologous genes in deep subseafloor sedimentary metagenomes.</title>
        <authorList>
            <person name="Kawai M."/>
            <person name="Futagami T."/>
            <person name="Toyoda A."/>
            <person name="Takaki Y."/>
            <person name="Nishi S."/>
            <person name="Hori S."/>
            <person name="Arai W."/>
            <person name="Tsubouchi T."/>
            <person name="Morono Y."/>
            <person name="Uchiyama I."/>
            <person name="Ito T."/>
            <person name="Fujiyama A."/>
            <person name="Inagaki F."/>
            <person name="Takami H."/>
        </authorList>
    </citation>
    <scope>NUCLEOTIDE SEQUENCE</scope>
    <source>
        <strain evidence="2">Expedition CK06-06</strain>
    </source>
</reference>
<dbReference type="InterPro" id="IPR042215">
    <property type="entry name" value="CarD-like_C"/>
</dbReference>
<dbReference type="PANTHER" id="PTHR38447:SF1">
    <property type="entry name" value="RNA POLYMERASE-BINDING TRANSCRIPTION FACTOR CARD"/>
    <property type="match status" value="1"/>
</dbReference>
<dbReference type="Pfam" id="PF21095">
    <property type="entry name" value="CarD_C"/>
    <property type="match status" value="1"/>
</dbReference>
<comment type="caution">
    <text evidence="2">The sequence shown here is derived from an EMBL/GenBank/DDBJ whole genome shotgun (WGS) entry which is preliminary data.</text>
</comment>
<dbReference type="GO" id="GO:0009303">
    <property type="term" value="P:rRNA transcription"/>
    <property type="evidence" value="ECO:0007669"/>
    <property type="project" value="TreeGrafter"/>
</dbReference>
<name>X0TRB3_9ZZZZ</name>
<feature type="non-terminal residue" evidence="2">
    <location>
        <position position="1"/>
    </location>
</feature>
<dbReference type="Gene3D" id="1.20.58.1290">
    <property type="entry name" value="CarD-like, C-terminal domain"/>
    <property type="match status" value="1"/>
</dbReference>
<protein>
    <recommendedName>
        <fullName evidence="1">CarD C-terminal domain-containing protein</fullName>
    </recommendedName>
</protein>
<dbReference type="PANTHER" id="PTHR38447">
    <property type="entry name" value="TRANSCRIPTION FACTOR YDEB-RELATED"/>
    <property type="match status" value="1"/>
</dbReference>
<gene>
    <name evidence="2" type="ORF">S01H1_24087</name>
</gene>
<dbReference type="AlphaFoldDB" id="X0TRB3"/>
<accession>X0TRB3</accession>
<dbReference type="InterPro" id="IPR052531">
    <property type="entry name" value="CarD-like_regulator"/>
</dbReference>
<dbReference type="EMBL" id="BARS01014167">
    <property type="protein sequence ID" value="GAF90697.1"/>
    <property type="molecule type" value="Genomic_DNA"/>
</dbReference>
<evidence type="ECO:0000313" key="2">
    <source>
        <dbReference type="EMBL" id="GAF90697.1"/>
    </source>
</evidence>
<organism evidence="2">
    <name type="scientific">marine sediment metagenome</name>
    <dbReference type="NCBI Taxonomy" id="412755"/>
    <lineage>
        <taxon>unclassified sequences</taxon>
        <taxon>metagenomes</taxon>
        <taxon>ecological metagenomes</taxon>
    </lineage>
</organism>